<dbReference type="Proteomes" id="UP001180020">
    <property type="component" value="Unassembled WGS sequence"/>
</dbReference>
<dbReference type="EMBL" id="JAUJYO010000015">
    <property type="protein sequence ID" value="KAK1296247.1"/>
    <property type="molecule type" value="Genomic_DNA"/>
</dbReference>
<dbReference type="PROSITE" id="PS51375">
    <property type="entry name" value="PPR"/>
    <property type="match status" value="2"/>
</dbReference>
<accession>A0AAV9D4Z1</accession>
<dbReference type="Pfam" id="PF13041">
    <property type="entry name" value="PPR_2"/>
    <property type="match status" value="1"/>
</dbReference>
<dbReference type="InterPro" id="IPR050872">
    <property type="entry name" value="PPR_P_subfamily"/>
</dbReference>
<name>A0AAV9D4Z1_ACOCL</name>
<gene>
    <name evidence="4" type="ORF">QJS10_CPB15g01962</name>
</gene>
<dbReference type="PANTHER" id="PTHR46128:SF211">
    <property type="entry name" value="PENTACOTRIPEPTIDE-REPEAT REGION OF PRORP DOMAIN-CONTAINING PROTEIN"/>
    <property type="match status" value="1"/>
</dbReference>
<organism evidence="4 5">
    <name type="scientific">Acorus calamus</name>
    <name type="common">Sweet flag</name>
    <dbReference type="NCBI Taxonomy" id="4465"/>
    <lineage>
        <taxon>Eukaryota</taxon>
        <taxon>Viridiplantae</taxon>
        <taxon>Streptophyta</taxon>
        <taxon>Embryophyta</taxon>
        <taxon>Tracheophyta</taxon>
        <taxon>Spermatophyta</taxon>
        <taxon>Magnoliopsida</taxon>
        <taxon>Liliopsida</taxon>
        <taxon>Acoraceae</taxon>
        <taxon>Acorus</taxon>
    </lineage>
</organism>
<feature type="repeat" description="PPR" evidence="3">
    <location>
        <begin position="35"/>
        <end position="69"/>
    </location>
</feature>
<proteinExistence type="inferred from homology"/>
<sequence length="131" mass="14688">MFRHLCSTDKIGVAVELFVDMSKKGNPVTEGVKMNNQTFCTLISGLCTAGQLELAIDLFNKAMANGLIPDVVTYTTIIKGLCEASHEMKAREMIIRMEKEKCPPDDLTFNVMVCGFLRRRNPSKQYNLPLK</sequence>
<dbReference type="NCBIfam" id="TIGR00756">
    <property type="entry name" value="PPR"/>
    <property type="match status" value="2"/>
</dbReference>
<evidence type="ECO:0000256" key="3">
    <source>
        <dbReference type="PROSITE-ProRule" id="PRU00708"/>
    </source>
</evidence>
<protein>
    <recommendedName>
        <fullName evidence="6">Pentatricopeptide repeat-containing protein</fullName>
    </recommendedName>
</protein>
<evidence type="ECO:0008006" key="6">
    <source>
        <dbReference type="Google" id="ProtNLM"/>
    </source>
</evidence>
<keyword evidence="5" id="KW-1185">Reference proteome</keyword>
<dbReference type="InterPro" id="IPR002885">
    <property type="entry name" value="PPR_rpt"/>
</dbReference>
<comment type="similarity">
    <text evidence="1">Belongs to the PPR family. P subfamily.</text>
</comment>
<dbReference type="AlphaFoldDB" id="A0AAV9D4Z1"/>
<dbReference type="PANTHER" id="PTHR46128">
    <property type="entry name" value="MITOCHONDRIAL GROUP I INTRON SPLICING FACTOR CCM1"/>
    <property type="match status" value="1"/>
</dbReference>
<keyword evidence="2" id="KW-0677">Repeat</keyword>
<reference evidence="4" key="1">
    <citation type="journal article" date="2023" name="Nat. Commun.">
        <title>Diploid and tetraploid genomes of Acorus and the evolution of monocots.</title>
        <authorList>
            <person name="Ma L."/>
            <person name="Liu K.W."/>
            <person name="Li Z."/>
            <person name="Hsiao Y.Y."/>
            <person name="Qi Y."/>
            <person name="Fu T."/>
            <person name="Tang G.D."/>
            <person name="Zhang D."/>
            <person name="Sun W.H."/>
            <person name="Liu D.K."/>
            <person name="Li Y."/>
            <person name="Chen G.Z."/>
            <person name="Liu X.D."/>
            <person name="Liao X.Y."/>
            <person name="Jiang Y.T."/>
            <person name="Yu X."/>
            <person name="Hao Y."/>
            <person name="Huang J."/>
            <person name="Zhao X.W."/>
            <person name="Ke S."/>
            <person name="Chen Y.Y."/>
            <person name="Wu W.L."/>
            <person name="Hsu J.L."/>
            <person name="Lin Y.F."/>
            <person name="Huang M.D."/>
            <person name="Li C.Y."/>
            <person name="Huang L."/>
            <person name="Wang Z.W."/>
            <person name="Zhao X."/>
            <person name="Zhong W.Y."/>
            <person name="Peng D.H."/>
            <person name="Ahmad S."/>
            <person name="Lan S."/>
            <person name="Zhang J.S."/>
            <person name="Tsai W.C."/>
            <person name="Van de Peer Y."/>
            <person name="Liu Z.J."/>
        </authorList>
    </citation>
    <scope>NUCLEOTIDE SEQUENCE</scope>
    <source>
        <strain evidence="4">CP</strain>
    </source>
</reference>
<evidence type="ECO:0000313" key="4">
    <source>
        <dbReference type="EMBL" id="KAK1296247.1"/>
    </source>
</evidence>
<evidence type="ECO:0000313" key="5">
    <source>
        <dbReference type="Proteomes" id="UP001180020"/>
    </source>
</evidence>
<comment type="caution">
    <text evidence="4">The sequence shown here is derived from an EMBL/GenBank/DDBJ whole genome shotgun (WGS) entry which is preliminary data.</text>
</comment>
<evidence type="ECO:0000256" key="1">
    <source>
        <dbReference type="ARBA" id="ARBA00007626"/>
    </source>
</evidence>
<dbReference type="InterPro" id="IPR011990">
    <property type="entry name" value="TPR-like_helical_dom_sf"/>
</dbReference>
<feature type="repeat" description="PPR" evidence="3">
    <location>
        <begin position="70"/>
        <end position="104"/>
    </location>
</feature>
<dbReference type="Gene3D" id="1.25.40.10">
    <property type="entry name" value="Tetratricopeptide repeat domain"/>
    <property type="match status" value="1"/>
</dbReference>
<reference evidence="4" key="2">
    <citation type="submission" date="2023-06" db="EMBL/GenBank/DDBJ databases">
        <authorList>
            <person name="Ma L."/>
            <person name="Liu K.-W."/>
            <person name="Li Z."/>
            <person name="Hsiao Y.-Y."/>
            <person name="Qi Y."/>
            <person name="Fu T."/>
            <person name="Tang G."/>
            <person name="Zhang D."/>
            <person name="Sun W.-H."/>
            <person name="Liu D.-K."/>
            <person name="Li Y."/>
            <person name="Chen G.-Z."/>
            <person name="Liu X.-D."/>
            <person name="Liao X.-Y."/>
            <person name="Jiang Y.-T."/>
            <person name="Yu X."/>
            <person name="Hao Y."/>
            <person name="Huang J."/>
            <person name="Zhao X.-W."/>
            <person name="Ke S."/>
            <person name="Chen Y.-Y."/>
            <person name="Wu W.-L."/>
            <person name="Hsu J.-L."/>
            <person name="Lin Y.-F."/>
            <person name="Huang M.-D."/>
            <person name="Li C.-Y."/>
            <person name="Huang L."/>
            <person name="Wang Z.-W."/>
            <person name="Zhao X."/>
            <person name="Zhong W.-Y."/>
            <person name="Peng D.-H."/>
            <person name="Ahmad S."/>
            <person name="Lan S."/>
            <person name="Zhang J.-S."/>
            <person name="Tsai W.-C."/>
            <person name="Van De Peer Y."/>
            <person name="Liu Z.-J."/>
        </authorList>
    </citation>
    <scope>NUCLEOTIDE SEQUENCE</scope>
    <source>
        <strain evidence="4">CP</strain>
        <tissue evidence="4">Leaves</tissue>
    </source>
</reference>
<evidence type="ECO:0000256" key="2">
    <source>
        <dbReference type="ARBA" id="ARBA00022737"/>
    </source>
</evidence>